<dbReference type="Gene3D" id="1.10.3920.10">
    <property type="entry name" value="PA2201 C-terminal domain-like"/>
    <property type="match status" value="1"/>
</dbReference>
<dbReference type="OrthoDB" id="8613895at2"/>
<name>A0A378X876_9NEIS</name>
<dbReference type="SUPFAM" id="SSF140731">
    <property type="entry name" value="PA2201 C-terminal domain-like"/>
    <property type="match status" value="1"/>
</dbReference>
<dbReference type="Pfam" id="PF08929">
    <property type="entry name" value="PoNi_C"/>
    <property type="match status" value="1"/>
</dbReference>
<dbReference type="AlphaFoldDB" id="A0A378X876"/>
<sequence length="373" mass="43358">MDNSEIKYDRSQDRQGLFDEVFFKKLYSDNLWLMNQWIDEAENARVSLNSGGDLDKNPSALPAEIYLVAMIEYTAGHPIEAVYQRFEQAIEYSQLCLDINAKHPVDDPELLEEGWTMSVWGNGISLTENLPNAIGLCILFDRIDWLNIVRECYLVADWDDPAFSALINMVIPTEFDPKQKFPKGGFNFRKPLLQAIMAESKEETLKHLNAYLAGWYEGNRKIGNNVDTHIDQDPEWGGYYGYWSFESAAVAYLKDIDDTELRQYLYYPKDIVDWAREQRRIKQREERDNRLPLLLPKGATAPFAGKYGIDNFIGHEIMVEQGELLPAGRISAQYDENGEPLYREDTVWRLLRREDGGHVRFDEEELQRLQNNY</sequence>
<protein>
    <submittedName>
        <fullName evidence="2">Domain of uncharacterized function (DUF1911)</fullName>
    </submittedName>
</protein>
<proteinExistence type="predicted"/>
<organism evidence="2 3">
    <name type="scientific">Neisseria zoodegmatis</name>
    <dbReference type="NCBI Taxonomy" id="326523"/>
    <lineage>
        <taxon>Bacteria</taxon>
        <taxon>Pseudomonadati</taxon>
        <taxon>Pseudomonadota</taxon>
        <taxon>Betaproteobacteria</taxon>
        <taxon>Neisseriales</taxon>
        <taxon>Neisseriaceae</taxon>
        <taxon>Neisseria</taxon>
    </lineage>
</organism>
<dbReference type="InterPro" id="IPR015025">
    <property type="entry name" value="PoNi_C"/>
</dbReference>
<dbReference type="RefSeq" id="WP_115135111.1">
    <property type="nucleotide sequence ID" value="NZ_UGRS01000003.1"/>
</dbReference>
<accession>A0A378X876</accession>
<dbReference type="InterPro" id="IPR028983">
    <property type="entry name" value="PA2201-like_C"/>
</dbReference>
<evidence type="ECO:0000313" key="3">
    <source>
        <dbReference type="Proteomes" id="UP000254055"/>
    </source>
</evidence>
<reference evidence="2 3" key="1">
    <citation type="submission" date="2018-06" db="EMBL/GenBank/DDBJ databases">
        <authorList>
            <consortium name="Pathogen Informatics"/>
            <person name="Doyle S."/>
        </authorList>
    </citation>
    <scope>NUCLEOTIDE SEQUENCE [LARGE SCALE GENOMIC DNA]</scope>
    <source>
        <strain evidence="2 3">NCTC12229</strain>
    </source>
</reference>
<evidence type="ECO:0000313" key="2">
    <source>
        <dbReference type="EMBL" id="SUA48881.1"/>
    </source>
</evidence>
<evidence type="ECO:0000259" key="1">
    <source>
        <dbReference type="Pfam" id="PF08929"/>
    </source>
</evidence>
<dbReference type="Proteomes" id="UP000254055">
    <property type="component" value="Unassembled WGS sequence"/>
</dbReference>
<dbReference type="EMBL" id="UGRS01000003">
    <property type="protein sequence ID" value="SUA48881.1"/>
    <property type="molecule type" value="Genomic_DNA"/>
</dbReference>
<gene>
    <name evidence="2" type="ORF">NCTC12229_02305</name>
</gene>
<feature type="domain" description="PoNi C-terminal" evidence="1">
    <location>
        <begin position="190"/>
        <end position="271"/>
    </location>
</feature>